<protein>
    <recommendedName>
        <fullName evidence="3">Uracil-DNA glycosylase-like domain-containing protein</fullName>
    </recommendedName>
</protein>
<dbReference type="KEGG" id="alt:ambt_10890"/>
<dbReference type="eggNOG" id="ENOG50345HW">
    <property type="taxonomic scope" value="Bacteria"/>
</dbReference>
<evidence type="ECO:0000313" key="2">
    <source>
        <dbReference type="Proteomes" id="UP000000683"/>
    </source>
</evidence>
<sequence length="244" mass="27567">MLPEHGKIECRVCNQGIKEKVFEPALHWRMVNNPGAWGSSNPEYLVLGFSKGFTQANLFEQERFEDVAFAKMRNRLTKALHVVDVLEHDCCVDSKIEDPHSNIAFGSLIRCSVSKAEIKNGLNCGYSCIGPVINRAFQEIPQIIENCTDRYLRDLPKSIRAVILLGNSDAYLKSIRTVLKRLFSDTFKQINDVSIQADGFLWVHVSHPSGLNGHFNKWLTSENNSGIKRKQAIEGLSYISNKKD</sequence>
<dbReference type="Proteomes" id="UP000000683">
    <property type="component" value="Chromosome"/>
</dbReference>
<reference evidence="1 2" key="1">
    <citation type="journal article" date="2011" name="J. Bacteriol.">
        <title>Complete genome sequence of the polycyclic aromatic hydrocarbon-degrading bacterium Alteromonas sp. strain SN2.</title>
        <authorList>
            <person name="Jin H.M."/>
            <person name="Jeong H."/>
            <person name="Moon E.J."/>
            <person name="Math R.K."/>
            <person name="Lee K."/>
            <person name="Kim H.J."/>
            <person name="Jeon C.O."/>
            <person name="Oh T.K."/>
            <person name="Kim J.F."/>
        </authorList>
    </citation>
    <scope>NUCLEOTIDE SEQUENCE [LARGE SCALE GENOMIC DNA]</scope>
    <source>
        <strain evidence="2">JCM 17741 / KACC 18427 / KCTC 11700BP / SN2</strain>
    </source>
</reference>
<evidence type="ECO:0008006" key="3">
    <source>
        <dbReference type="Google" id="ProtNLM"/>
    </source>
</evidence>
<dbReference type="AlphaFoldDB" id="F5ZCT8"/>
<gene>
    <name evidence="1" type="ordered locus">ambt_10890</name>
</gene>
<name>F5ZCT8_ALTNA</name>
<evidence type="ECO:0000313" key="1">
    <source>
        <dbReference type="EMBL" id="AEF03700.1"/>
    </source>
</evidence>
<keyword evidence="2" id="KW-1185">Reference proteome</keyword>
<accession>F5ZCT8</accession>
<proteinExistence type="predicted"/>
<organism evidence="1 2">
    <name type="scientific">Alteromonas naphthalenivorans</name>
    <dbReference type="NCBI Taxonomy" id="715451"/>
    <lineage>
        <taxon>Bacteria</taxon>
        <taxon>Pseudomonadati</taxon>
        <taxon>Pseudomonadota</taxon>
        <taxon>Gammaproteobacteria</taxon>
        <taxon>Alteromonadales</taxon>
        <taxon>Alteromonadaceae</taxon>
        <taxon>Alteromonas/Salinimonas group</taxon>
        <taxon>Alteromonas</taxon>
    </lineage>
</organism>
<dbReference type="EMBL" id="CP002339">
    <property type="protein sequence ID" value="AEF03700.1"/>
    <property type="molecule type" value="Genomic_DNA"/>
</dbReference>
<dbReference type="HOGENOM" id="CLU_1072397_0_0_6"/>